<comment type="caution">
    <text evidence="2">The sequence shown here is derived from an EMBL/GenBank/DDBJ whole genome shotgun (WGS) entry which is preliminary data.</text>
</comment>
<proteinExistence type="predicted"/>
<evidence type="ECO:0000313" key="2">
    <source>
        <dbReference type="EMBL" id="MEE2052872.1"/>
    </source>
</evidence>
<keyword evidence="1" id="KW-0812">Transmembrane</keyword>
<dbReference type="Proteomes" id="UP001348641">
    <property type="component" value="Unassembled WGS sequence"/>
</dbReference>
<protein>
    <submittedName>
        <fullName evidence="2">Uncharacterized protein</fullName>
    </submittedName>
</protein>
<name>A0ABU7KW43_9ACTN</name>
<reference evidence="2 3" key="1">
    <citation type="submission" date="2023-07" db="EMBL/GenBank/DDBJ databases">
        <authorList>
            <person name="Girao M."/>
            <person name="Carvalho M.F."/>
        </authorList>
    </citation>
    <scope>NUCLEOTIDE SEQUENCE [LARGE SCALE GENOMIC DNA]</scope>
    <source>
        <strain evidence="2 3">66/93</strain>
    </source>
</reference>
<dbReference type="RefSeq" id="WP_330159868.1">
    <property type="nucleotide sequence ID" value="NZ_BAAAJA010000019.1"/>
</dbReference>
<sequence>MSPNENPLELTALVARVIHGIKHMPAGHLVLRAAVLAVFTATTVRVSTGPDLFGSLVGTLLTAGTAAVIALELYTAALMCEQDADSQDDTDEFGTAA</sequence>
<keyword evidence="1" id="KW-1133">Transmembrane helix</keyword>
<evidence type="ECO:0000256" key="1">
    <source>
        <dbReference type="SAM" id="Phobius"/>
    </source>
</evidence>
<accession>A0ABU7KW43</accession>
<feature type="transmembrane region" description="Helical" evidence="1">
    <location>
        <begin position="52"/>
        <end position="74"/>
    </location>
</feature>
<dbReference type="EMBL" id="JAUUCC010000056">
    <property type="protein sequence ID" value="MEE2052872.1"/>
    <property type="molecule type" value="Genomic_DNA"/>
</dbReference>
<gene>
    <name evidence="2" type="ORF">Q8A49_20420</name>
</gene>
<keyword evidence="1" id="KW-0472">Membrane</keyword>
<evidence type="ECO:0000313" key="3">
    <source>
        <dbReference type="Proteomes" id="UP001348641"/>
    </source>
</evidence>
<organism evidence="2 3">
    <name type="scientific">Nocardiopsis tropica</name>
    <dbReference type="NCBI Taxonomy" id="109330"/>
    <lineage>
        <taxon>Bacteria</taxon>
        <taxon>Bacillati</taxon>
        <taxon>Actinomycetota</taxon>
        <taxon>Actinomycetes</taxon>
        <taxon>Streptosporangiales</taxon>
        <taxon>Nocardiopsidaceae</taxon>
        <taxon>Nocardiopsis</taxon>
    </lineage>
</organism>